<keyword evidence="9" id="KW-0677">Repeat</keyword>
<comment type="caution">
    <text evidence="16">The sequence shown here is derived from an EMBL/GenBank/DDBJ whole genome shotgun (WGS) entry which is preliminary data.</text>
</comment>
<feature type="transmembrane region" description="Helical" evidence="14">
    <location>
        <begin position="101"/>
        <end position="121"/>
    </location>
</feature>
<dbReference type="EMBL" id="MBDO02000439">
    <property type="protein sequence ID" value="RLN55352.1"/>
    <property type="molecule type" value="Genomic_DNA"/>
</dbReference>
<dbReference type="FunFam" id="1.20.1280.290:FF:000004">
    <property type="entry name" value="Sugar transporter SWEET"/>
    <property type="match status" value="2"/>
</dbReference>
<keyword evidence="5" id="KW-0813">Transport</keyword>
<feature type="transmembrane region" description="Helical" evidence="14">
    <location>
        <begin position="6"/>
        <end position="27"/>
    </location>
</feature>
<dbReference type="PANTHER" id="PTHR10791">
    <property type="entry name" value="RAG1-ACTIVATING PROTEIN 1"/>
    <property type="match status" value="1"/>
</dbReference>
<reference evidence="17 18" key="1">
    <citation type="submission" date="2018-07" db="EMBL/GenBank/DDBJ databases">
        <title>Genome sequencing of oomycete isolates from Chile give support for New Zealand origin for Phytophthora kernoviae and make available the first Nothophytophthora sp. genome.</title>
        <authorList>
            <person name="Studholme D.J."/>
            <person name="Sanfuentes E."/>
            <person name="Panda P."/>
            <person name="Hill R."/>
            <person name="Sambles C."/>
            <person name="Grant M."/>
            <person name="Williams N.M."/>
            <person name="Mcdougal R.L."/>
        </authorList>
    </citation>
    <scope>NUCLEOTIDE SEQUENCE [LARGE SCALE GENOMIC DNA]</scope>
    <source>
        <strain evidence="16">Chile6</strain>
        <strain evidence="15">Chile7</strain>
    </source>
</reference>
<keyword evidence="6" id="KW-1003">Cell membrane</keyword>
<evidence type="ECO:0000256" key="3">
    <source>
        <dbReference type="ARBA" id="ARBA00007809"/>
    </source>
</evidence>
<feature type="transmembrane region" description="Helical" evidence="14">
    <location>
        <begin position="48"/>
        <end position="64"/>
    </location>
</feature>
<feature type="transmembrane region" description="Helical" evidence="14">
    <location>
        <begin position="284"/>
        <end position="306"/>
    </location>
</feature>
<dbReference type="InterPro" id="IPR004316">
    <property type="entry name" value="SWEET_rpt"/>
</dbReference>
<dbReference type="Pfam" id="PF03083">
    <property type="entry name" value="MtN3_slv"/>
    <property type="match status" value="4"/>
</dbReference>
<feature type="transmembrane region" description="Helical" evidence="14">
    <location>
        <begin position="501"/>
        <end position="519"/>
    </location>
</feature>
<keyword evidence="8 14" id="KW-0812">Transmembrane</keyword>
<dbReference type="PANTHER" id="PTHR10791:SF30">
    <property type="entry name" value="SUGAR TRANSPORTER SWEET1"/>
    <property type="match status" value="1"/>
</dbReference>
<feature type="transmembrane region" description="Helical" evidence="14">
    <location>
        <begin position="133"/>
        <end position="154"/>
    </location>
</feature>
<feature type="transmembrane region" description="Helical" evidence="14">
    <location>
        <begin position="379"/>
        <end position="402"/>
    </location>
</feature>
<dbReference type="GO" id="GO:0005886">
    <property type="term" value="C:plasma membrane"/>
    <property type="evidence" value="ECO:0007669"/>
    <property type="project" value="UniProtKB-SubCell"/>
</dbReference>
<dbReference type="Proteomes" id="UP000284657">
    <property type="component" value="Unassembled WGS sequence"/>
</dbReference>
<feature type="transmembrane region" description="Helical" evidence="14">
    <location>
        <begin position="414"/>
        <end position="434"/>
    </location>
</feature>
<evidence type="ECO:0000256" key="11">
    <source>
        <dbReference type="ARBA" id="ARBA00023034"/>
    </source>
</evidence>
<dbReference type="Proteomes" id="UP000277300">
    <property type="component" value="Unassembled WGS sequence"/>
</dbReference>
<dbReference type="GO" id="GO:0000139">
    <property type="term" value="C:Golgi membrane"/>
    <property type="evidence" value="ECO:0007669"/>
    <property type="project" value="UniProtKB-SubCell"/>
</dbReference>
<keyword evidence="11" id="KW-0333">Golgi apparatus</keyword>
<evidence type="ECO:0000256" key="6">
    <source>
        <dbReference type="ARBA" id="ARBA00022475"/>
    </source>
</evidence>
<evidence type="ECO:0000256" key="1">
    <source>
        <dbReference type="ARBA" id="ARBA00004651"/>
    </source>
</evidence>
<accession>A0A3F2RGP6</accession>
<feature type="transmembrane region" description="Helical" evidence="14">
    <location>
        <begin position="473"/>
        <end position="495"/>
    </location>
</feature>
<comment type="subcellular location">
    <subcellularLocation>
        <location evidence="1">Cell membrane</location>
        <topology evidence="1">Multi-pass membrane protein</topology>
    </subcellularLocation>
    <subcellularLocation>
        <location evidence="2">Golgi apparatus membrane</location>
        <topology evidence="2">Multi-pass membrane protein</topology>
    </subcellularLocation>
</comment>
<evidence type="ECO:0000256" key="5">
    <source>
        <dbReference type="ARBA" id="ARBA00022448"/>
    </source>
</evidence>
<dbReference type="GO" id="GO:0051119">
    <property type="term" value="F:sugar transmembrane transporter activity"/>
    <property type="evidence" value="ECO:0007669"/>
    <property type="project" value="InterPro"/>
</dbReference>
<feature type="transmembrane region" description="Helical" evidence="14">
    <location>
        <begin position="440"/>
        <end position="461"/>
    </location>
</feature>
<evidence type="ECO:0000313" key="18">
    <source>
        <dbReference type="Proteomes" id="UP000284657"/>
    </source>
</evidence>
<keyword evidence="10 14" id="KW-1133">Transmembrane helix</keyword>
<feature type="transmembrane region" description="Helical" evidence="14">
    <location>
        <begin position="318"/>
        <end position="339"/>
    </location>
</feature>
<organism evidence="16 17">
    <name type="scientific">Phytophthora kernoviae</name>
    <dbReference type="NCBI Taxonomy" id="325452"/>
    <lineage>
        <taxon>Eukaryota</taxon>
        <taxon>Sar</taxon>
        <taxon>Stramenopiles</taxon>
        <taxon>Oomycota</taxon>
        <taxon>Peronosporomycetes</taxon>
        <taxon>Peronosporales</taxon>
        <taxon>Peronosporaceae</taxon>
        <taxon>Phytophthora</taxon>
    </lineage>
</organism>
<evidence type="ECO:0000313" key="17">
    <source>
        <dbReference type="Proteomes" id="UP000277300"/>
    </source>
</evidence>
<feature type="region of interest" description="Disordered" evidence="13">
    <location>
        <begin position="626"/>
        <end position="653"/>
    </location>
</feature>
<feature type="transmembrane region" description="Helical" evidence="14">
    <location>
        <begin position="565"/>
        <end position="586"/>
    </location>
</feature>
<evidence type="ECO:0000256" key="4">
    <source>
        <dbReference type="ARBA" id="ARBA00021741"/>
    </source>
</evidence>
<dbReference type="InterPro" id="IPR047664">
    <property type="entry name" value="SWEET"/>
</dbReference>
<evidence type="ECO:0000256" key="7">
    <source>
        <dbReference type="ARBA" id="ARBA00022597"/>
    </source>
</evidence>
<evidence type="ECO:0000256" key="9">
    <source>
        <dbReference type="ARBA" id="ARBA00022737"/>
    </source>
</evidence>
<dbReference type="Gene3D" id="1.20.1280.290">
    <property type="match status" value="4"/>
</dbReference>
<feature type="transmembrane region" description="Helical" evidence="14">
    <location>
        <begin position="540"/>
        <end position="559"/>
    </location>
</feature>
<sequence>MSGHDVAVIVARVLTLITTIMMRLSLLPDFNRWRKNQSTGDMSVMPSVLLYTNCYALLFYAYVIDDMLPLFVTSVLGVIAGGLLAFFFYRWTDNKRQVIKIFIGSFIVCLLVTTYATLAMTGVTGQSNSSQGSTLGCITLTTTVGLYASPMTTIARVIRTKTSSSMPFTMGVVNVINSFCWGFYASLVGNWFILAPNIVGFTLGSIQLTLTFIYPNKPQANGQVISPGYEDPLRLSVVVLSPVQDGEKDKSLLGNQKSPSYVALQSPCLEGDKSDLKIFVIGDILPIFATSMLGVITGLTFAFFFYRWTDYKRDVIRVFVGSGTITVVVAIYSSLATAGKTGQSQESIDTTLGYFTIATTIGLQLRHDYQTTMSGTDTAILVFKIITITTTIFMRISLLPDFQRMRKNKSTGDMSVMPCIMLYTNCYLLCWYAYLVSNIVPLFLTAALGVVTGAILAYFFYRWTIHKRYVMKMFIISGVIILLETIYGVIGVLGFTGQDRSSMGTAMGIIVVVSSIGLYGSPMATIRRVIQTKTSSSMPFTMGVVNVINSFCWVVYAILVDDIFILVPNAAGALLGSIQLILTFIYPRKVPSEGQIISATINDPRGINSECDDQASLSVVLHSPLQAENEDRKNSVQDGRKSPSFVTLRSPGA</sequence>
<protein>
    <recommendedName>
        <fullName evidence="4">Sugar transporter SWEET1</fullName>
    </recommendedName>
</protein>
<name>A0A3F2RGP6_9STRA</name>
<evidence type="ECO:0000256" key="14">
    <source>
        <dbReference type="SAM" id="Phobius"/>
    </source>
</evidence>
<feature type="transmembrane region" description="Helical" evidence="14">
    <location>
        <begin position="166"/>
        <end position="185"/>
    </location>
</feature>
<dbReference type="EMBL" id="MBAD02002389">
    <property type="protein sequence ID" value="RLN47895.1"/>
    <property type="molecule type" value="Genomic_DNA"/>
</dbReference>
<feature type="compositionally biased region" description="Basic and acidic residues" evidence="13">
    <location>
        <begin position="629"/>
        <end position="641"/>
    </location>
</feature>
<comment type="similarity">
    <text evidence="3">Belongs to the SWEET sugar transporter family.</text>
</comment>
<feature type="transmembrane region" description="Helical" evidence="14">
    <location>
        <begin position="70"/>
        <end position="89"/>
    </location>
</feature>
<evidence type="ECO:0000256" key="10">
    <source>
        <dbReference type="ARBA" id="ARBA00022989"/>
    </source>
</evidence>
<keyword evidence="7" id="KW-0762">Sugar transport</keyword>
<dbReference type="FunFam" id="1.20.1280.290:FF:000007">
    <property type="entry name" value="Bidirectional sugar transporter SWEET7"/>
    <property type="match status" value="2"/>
</dbReference>
<evidence type="ECO:0000256" key="13">
    <source>
        <dbReference type="SAM" id="MobiDB-lite"/>
    </source>
</evidence>
<evidence type="ECO:0000256" key="12">
    <source>
        <dbReference type="ARBA" id="ARBA00023136"/>
    </source>
</evidence>
<dbReference type="AlphaFoldDB" id="A0A3F2RGP6"/>
<evidence type="ECO:0000256" key="8">
    <source>
        <dbReference type="ARBA" id="ARBA00022692"/>
    </source>
</evidence>
<proteinExistence type="inferred from homology"/>
<evidence type="ECO:0000256" key="2">
    <source>
        <dbReference type="ARBA" id="ARBA00004653"/>
    </source>
</evidence>
<evidence type="ECO:0000313" key="16">
    <source>
        <dbReference type="EMBL" id="RLN55352.1"/>
    </source>
</evidence>
<evidence type="ECO:0000313" key="15">
    <source>
        <dbReference type="EMBL" id="RLN47895.1"/>
    </source>
</evidence>
<keyword evidence="12 14" id="KW-0472">Membrane</keyword>
<dbReference type="OrthoDB" id="409725at2759"/>
<gene>
    <name evidence="15" type="ORF">BBJ29_008287</name>
    <name evidence="16" type="ORF">BBP00_00008529</name>
</gene>